<dbReference type="GO" id="GO:0090374">
    <property type="term" value="P:oligopeptide export from mitochondrion"/>
    <property type="evidence" value="ECO:0007669"/>
    <property type="project" value="TreeGrafter"/>
</dbReference>
<evidence type="ECO:0000313" key="17">
    <source>
        <dbReference type="Proteomes" id="UP001154282"/>
    </source>
</evidence>
<dbReference type="SUPFAM" id="SSF52540">
    <property type="entry name" value="P-loop containing nucleoside triphosphate hydrolases"/>
    <property type="match status" value="2"/>
</dbReference>
<feature type="compositionally biased region" description="Polar residues" evidence="12">
    <location>
        <begin position="602"/>
        <end position="615"/>
    </location>
</feature>
<dbReference type="Gene3D" id="1.20.1560.10">
    <property type="entry name" value="ABC transporter type 1, transmembrane domain"/>
    <property type="match status" value="3"/>
</dbReference>
<feature type="region of interest" description="Disordered" evidence="12">
    <location>
        <begin position="956"/>
        <end position="991"/>
    </location>
</feature>
<dbReference type="CDD" id="cd18578">
    <property type="entry name" value="ABC_6TM_Pgp_ABCB1_D2_like"/>
    <property type="match status" value="1"/>
</dbReference>
<feature type="compositionally biased region" description="Acidic residues" evidence="12">
    <location>
        <begin position="713"/>
        <end position="726"/>
    </location>
</feature>
<evidence type="ECO:0000256" key="9">
    <source>
        <dbReference type="ARBA" id="ARBA00023136"/>
    </source>
</evidence>
<comment type="similarity">
    <text evidence="2">Belongs to the ABC transporter superfamily. ABCB family. Multidrug resistance exporter (TC 3.A.1.201) subfamily.</text>
</comment>
<dbReference type="PROSITE" id="PS50929">
    <property type="entry name" value="ABC_TM1F"/>
    <property type="match status" value="2"/>
</dbReference>
<accession>A0AAV0KBZ0</accession>
<dbReference type="InterPro" id="IPR039421">
    <property type="entry name" value="Type_1_exporter"/>
</dbReference>
<feature type="compositionally biased region" description="Basic and acidic residues" evidence="12">
    <location>
        <begin position="205"/>
        <end position="226"/>
    </location>
</feature>
<dbReference type="GO" id="GO:0005743">
    <property type="term" value="C:mitochondrial inner membrane"/>
    <property type="evidence" value="ECO:0007669"/>
    <property type="project" value="TreeGrafter"/>
</dbReference>
<sequence>MSIDTGNDRKDGNNTDSPLCIPSSSSAASLAKATVFPFSSEDNSKDLKDLHDPISASELKDQGELHTISVGGKGHELELKDNKVNWNDQGGPQAGAENNSFREVRSGVTFGRADSFGGDKDPVVIEGKPNHSRLRVPDSEFGKRVEDTEAKDHLPNHSRPKSHGRSLSGQFEGGLGGRSKNLLLHKEVAGDQSASQPQWRSFNSKAERAGKKDFSYSGRDSTKGENLEAPATVKMQKPVFSGEEQMKKLGDGNDESSVPFGSSKPINFGKRTPDPQESNLSAQASSIEQFQRVRQSKGNQELNDELKMKANELEKLFAEHKLRVPGDQSNPNRRNKPIEIQIEQQMATSIQKRPAAAAVESSPIHFQIKKVELEAVGNSDTLEFNTPPTKMLDQPDYSSSLRRNFSDLSFSDDSRGKFYETYMKKRDAKLREEWGTKRAEKEAKLKAMHDSLDRSRAEMKSKFSASADKQDSRARRRTEKLRSFAAHSSAKKQQVYYNLCIQFDLIQSDEDEDLPAYSEQFYGQDKSFNEAAGQNKKFTPNRNVSSSTRIAAAAPVPRSAVKSSNPSSGKRRTPSENHLAQSVPNFSEFRKENTKPFLGAGKTTNRSQVRNSRSKSNGEDVPLTKEDNKSRRSQALRKSTADATILAPLKSDKDQIESKTFLKKGNGIGPGAGPGIAKLQASSAISETLRSEDEFEDSAFEMEDDPDVARDVAEEELETTEVEECVNVDNNGKSRLSHESEKMVMSESDNSDPQRSQLDISSVAELPASVPLAFGAVEDSPAESPVSWNMHPFSYQHETSDVDAFVDSPMGSPASWNSHSLSQAEADAAARMRKKWGSAQKPVLVSSSNNHSRKDVTKGFKRLIKFGRKSRGETLADWISATTSEGDDDTEDGRDPASRSSEDLRKSRMGFSHSHPSDDGFNEGELFNEQVQALHTSIPAPPANFKLRDDHASGSAIKDFDRSGGGGGKYEDDDYDYDDEEGEEEEEDEEGGRKLVGLIGLFKYSSKWDVFLLFLGCVGALINGGALPWYSFLFGNFVNKIAKDTSDQMMDDVREMANFVQQLFTFFCGYVVGFLRSWKVSLVVFSVTPLMMFCGIAYKAVYVGLATKEEAAYVKAGTVAQQAISAIRTVFSFVAEDNLSAKYSELLANSIPIGAKIGFAKGAGMGVIYLVTYSTWALAFWYGAILVSRGEISGGDAIACFFGVNLGGRGLALSLSYFAQFAQGTVAATRIYEIIDRVPEIDPYSPEGRTSLSTRGRIEFKGVTFAYPSRPDALILRSINLVIPSSKTLALVGASGGGKSTIFALIERFYDPVSGVISLDGHDLRTLQVKWLRSQMGMVGQEPILFATSIMENVLMGKEDATEREAIKACIAANAHDFVSALPQGYDTQVGDRGTQLSGGQKQRIALARAILKDPTILLLDEPTSALDPESESAVQKTIDKISLGRTTIVIAHRLATVKNSNTIVVLDQGSVVEIGNHRQLMDKAGCYYDLVKLASQGATSKHAGLDTEKSKATYEKSVSDVKAQFEKSRSMSRPEDPETTATQQTRKPTEKFRLSEVWALQKPEAIALALGFIGAILAGAILSIFPFLLGLALQVYFDDDPPKLKKDVGNLALVILGLGVGCILTMTSQQGLCGFAGTKLTVRVRELLFQSILRQEPGWFDSEENSTAALISKLSIDCVTFRSALGDRFSVLFMGLSSAAVGLGLSFFLQWKLTLVAAVLTPFTLGASYLNLIINVGPKLDNAAYTRASNIASGAVSNIRTVTTFASQERIVQAFGQALAEPKKKSEKKSQVLGATLGFSQGAMYCAYTLTLFYGAYLVDKGESNFGDVYKIFLILVLSSFSVGQLAGLAPDTSMAATAIPAVFNIIYRRPSIVNPRKAKKVDRSSKGLDIELKMVTFAYPSRPEVTVLRDFSLKVKGGSMVALVGGSGSGKSTVIWLVQRFYDPNQGKVKLGGVDLRDLDIKWLRRQTALVGQEPALFAGTIRDNIAFGEPNASWAEIEEAAKDAYIHKFISSLPEGYDTEVGESGFQLSGGQKQRLAIARAMLKKSSVLLLDEASSALDLESEKHVQQALSNASKRATTIVVAHRLSTIREANMIAVVQDGSVVEHGNHNTLLRSNLNGVYASMVRSDAEASAFA</sequence>
<feature type="region of interest" description="Disordered" evidence="12">
    <location>
        <begin position="877"/>
        <end position="923"/>
    </location>
</feature>
<feature type="transmembrane region" description="Helical" evidence="13">
    <location>
        <begin position="1793"/>
        <end position="1818"/>
    </location>
</feature>
<dbReference type="InterPro" id="IPR003593">
    <property type="entry name" value="AAA+_ATPase"/>
</dbReference>
<feature type="compositionally biased region" description="Basic and acidic residues" evidence="12">
    <location>
        <begin position="616"/>
        <end position="630"/>
    </location>
</feature>
<dbReference type="GO" id="GO:0005886">
    <property type="term" value="C:plasma membrane"/>
    <property type="evidence" value="ECO:0007669"/>
    <property type="project" value="UniProtKB-SubCell"/>
</dbReference>
<keyword evidence="17" id="KW-1185">Reference proteome</keyword>
<evidence type="ECO:0000256" key="2">
    <source>
        <dbReference type="ARBA" id="ARBA00007577"/>
    </source>
</evidence>
<feature type="domain" description="ABC transporter" evidence="14">
    <location>
        <begin position="1892"/>
        <end position="2128"/>
    </location>
</feature>
<feature type="compositionally biased region" description="Polar residues" evidence="12">
    <location>
        <begin position="536"/>
        <end position="549"/>
    </location>
</feature>
<dbReference type="PROSITE" id="PS00211">
    <property type="entry name" value="ABC_TRANSPORTER_1"/>
    <property type="match status" value="2"/>
</dbReference>
<feature type="compositionally biased region" description="Polar residues" evidence="12">
    <location>
        <begin position="275"/>
        <end position="287"/>
    </location>
</feature>
<evidence type="ECO:0000256" key="7">
    <source>
        <dbReference type="ARBA" id="ARBA00022840"/>
    </source>
</evidence>
<comment type="subunit">
    <text evidence="11">Interacts with 1-naphthylphthalamic acid (NPA).</text>
</comment>
<keyword evidence="4 13" id="KW-0812">Transmembrane</keyword>
<evidence type="ECO:0000259" key="14">
    <source>
        <dbReference type="PROSITE" id="PS50893"/>
    </source>
</evidence>
<feature type="compositionally biased region" description="Polar residues" evidence="12">
    <location>
        <begin position="192"/>
        <end position="204"/>
    </location>
</feature>
<dbReference type="Proteomes" id="UP001154282">
    <property type="component" value="Unassembled WGS sequence"/>
</dbReference>
<name>A0AAV0KBZ0_9ROSI</name>
<dbReference type="SUPFAM" id="SSF90123">
    <property type="entry name" value="ABC transporter transmembrane region"/>
    <property type="match status" value="2"/>
</dbReference>
<dbReference type="InterPro" id="IPR003439">
    <property type="entry name" value="ABC_transporter-like_ATP-bd"/>
</dbReference>
<evidence type="ECO:0000256" key="1">
    <source>
        <dbReference type="ARBA" id="ARBA00004651"/>
    </source>
</evidence>
<keyword evidence="5" id="KW-0677">Repeat</keyword>
<evidence type="ECO:0000256" key="11">
    <source>
        <dbReference type="ARBA" id="ARBA00062948"/>
    </source>
</evidence>
<dbReference type="GO" id="GO:0016887">
    <property type="term" value="F:ATP hydrolysis activity"/>
    <property type="evidence" value="ECO:0007669"/>
    <property type="project" value="InterPro"/>
</dbReference>
<dbReference type="Pfam" id="PF00664">
    <property type="entry name" value="ABC_membrane"/>
    <property type="match status" value="2"/>
</dbReference>
<evidence type="ECO:0000256" key="5">
    <source>
        <dbReference type="ARBA" id="ARBA00022737"/>
    </source>
</evidence>
<dbReference type="PANTHER" id="PTHR43394:SF11">
    <property type="entry name" value="ATP-BINDING CASSETTE TRANSPORTER"/>
    <property type="match status" value="1"/>
</dbReference>
<feature type="region of interest" description="Disordered" evidence="12">
    <location>
        <begin position="1"/>
        <end position="25"/>
    </location>
</feature>
<feature type="compositionally biased region" description="Basic and acidic residues" evidence="12">
    <location>
        <begin position="1526"/>
        <end position="1537"/>
    </location>
</feature>
<gene>
    <name evidence="16" type="ORF">LITE_LOCUS17809</name>
</gene>
<feature type="transmembrane region" description="Helical" evidence="13">
    <location>
        <begin position="1056"/>
        <end position="1075"/>
    </location>
</feature>
<keyword evidence="10" id="KW-0325">Glycoprotein</keyword>
<feature type="region of interest" description="Disordered" evidence="12">
    <location>
        <begin position="532"/>
        <end position="642"/>
    </location>
</feature>
<dbReference type="Gene3D" id="3.40.50.300">
    <property type="entry name" value="P-loop containing nucleotide triphosphate hydrolases"/>
    <property type="match status" value="2"/>
</dbReference>
<feature type="transmembrane region" description="Helical" evidence="13">
    <location>
        <begin position="1609"/>
        <end position="1627"/>
    </location>
</feature>
<dbReference type="Pfam" id="PF00005">
    <property type="entry name" value="ABC_tran"/>
    <property type="match status" value="2"/>
</dbReference>
<evidence type="ECO:0000256" key="13">
    <source>
        <dbReference type="SAM" id="Phobius"/>
    </source>
</evidence>
<keyword evidence="9 13" id="KW-0472">Membrane</keyword>
<keyword evidence="3" id="KW-0813">Transport</keyword>
<dbReference type="InterPro" id="IPR017871">
    <property type="entry name" value="ABC_transporter-like_CS"/>
</dbReference>
<feature type="domain" description="ABC transporter" evidence="14">
    <location>
        <begin position="1258"/>
        <end position="1494"/>
    </location>
</feature>
<dbReference type="InterPro" id="IPR036640">
    <property type="entry name" value="ABC1_TM_sf"/>
</dbReference>
<dbReference type="SMART" id="SM00382">
    <property type="entry name" value="AAA"/>
    <property type="match status" value="2"/>
</dbReference>
<dbReference type="CDD" id="cd03249">
    <property type="entry name" value="ABC_MTABC3_MDL1_MDL2"/>
    <property type="match status" value="2"/>
</dbReference>
<comment type="subcellular location">
    <subcellularLocation>
        <location evidence="1">Cell membrane</location>
        <topology evidence="1">Multi-pass membrane protein</topology>
    </subcellularLocation>
</comment>
<evidence type="ECO:0000256" key="6">
    <source>
        <dbReference type="ARBA" id="ARBA00022741"/>
    </source>
</evidence>
<comment type="caution">
    <text evidence="16">The sequence shown here is derived from an EMBL/GenBank/DDBJ whole genome shotgun (WGS) entry which is preliminary data.</text>
</comment>
<feature type="compositionally biased region" description="Basic and acidic residues" evidence="12">
    <location>
        <begin position="893"/>
        <end position="906"/>
    </location>
</feature>
<feature type="compositionally biased region" description="Polar residues" evidence="12">
    <location>
        <begin position="576"/>
        <end position="585"/>
    </location>
</feature>
<feature type="compositionally biased region" description="Basic and acidic residues" evidence="12">
    <location>
        <begin position="135"/>
        <end position="155"/>
    </location>
</feature>
<feature type="compositionally biased region" description="Acidic residues" evidence="12">
    <location>
        <begin position="971"/>
        <end position="990"/>
    </location>
</feature>
<feature type="compositionally biased region" description="Acidic residues" evidence="12">
    <location>
        <begin position="693"/>
        <end position="706"/>
    </location>
</feature>
<evidence type="ECO:0000256" key="8">
    <source>
        <dbReference type="ARBA" id="ARBA00022989"/>
    </source>
</evidence>
<evidence type="ECO:0000256" key="3">
    <source>
        <dbReference type="ARBA" id="ARBA00022448"/>
    </source>
</evidence>
<feature type="transmembrane region" description="Helical" evidence="13">
    <location>
        <begin position="1716"/>
        <end position="1735"/>
    </location>
</feature>
<feature type="region of interest" description="Disordered" evidence="12">
    <location>
        <begin position="441"/>
        <end position="485"/>
    </location>
</feature>
<protein>
    <submittedName>
        <fullName evidence="16">Uncharacterized protein</fullName>
    </submittedName>
</protein>
<dbReference type="PANTHER" id="PTHR43394">
    <property type="entry name" value="ATP-DEPENDENT PERMEASE MDL1, MITOCHONDRIAL"/>
    <property type="match status" value="1"/>
</dbReference>
<feature type="region of interest" description="Disordered" evidence="12">
    <location>
        <begin position="111"/>
        <end position="287"/>
    </location>
</feature>
<evidence type="ECO:0000259" key="15">
    <source>
        <dbReference type="PROSITE" id="PS50929"/>
    </source>
</evidence>
<evidence type="ECO:0000256" key="10">
    <source>
        <dbReference type="ARBA" id="ARBA00023180"/>
    </source>
</evidence>
<feature type="region of interest" description="Disordered" evidence="12">
    <location>
        <begin position="1526"/>
        <end position="1549"/>
    </location>
</feature>
<feature type="transmembrane region" description="Helical" evidence="13">
    <location>
        <begin position="1830"/>
        <end position="1851"/>
    </location>
</feature>
<keyword evidence="7" id="KW-0067">ATP-binding</keyword>
<keyword evidence="6" id="KW-0547">Nucleotide-binding</keyword>
<evidence type="ECO:0000256" key="4">
    <source>
        <dbReference type="ARBA" id="ARBA00022692"/>
    </source>
</evidence>
<keyword evidence="8 13" id="KW-1133">Transmembrane helix</keyword>
<dbReference type="EMBL" id="CAMGYJ010000005">
    <property type="protein sequence ID" value="CAI0418935.1"/>
    <property type="molecule type" value="Genomic_DNA"/>
</dbReference>
<dbReference type="CDD" id="cd18577">
    <property type="entry name" value="ABC_6TM_Pgp_ABCB1_D1_like"/>
    <property type="match status" value="1"/>
</dbReference>
<dbReference type="PROSITE" id="PS50893">
    <property type="entry name" value="ABC_TRANSPORTER_2"/>
    <property type="match status" value="2"/>
</dbReference>
<feature type="compositionally biased region" description="Basic and acidic residues" evidence="12">
    <location>
        <begin position="1"/>
        <end position="13"/>
    </location>
</feature>
<dbReference type="GO" id="GO:0005524">
    <property type="term" value="F:ATP binding"/>
    <property type="evidence" value="ECO:0007669"/>
    <property type="project" value="UniProtKB-KW"/>
</dbReference>
<dbReference type="InterPro" id="IPR011527">
    <property type="entry name" value="ABC1_TM_dom"/>
</dbReference>
<feature type="region of interest" description="Disordered" evidence="12">
    <location>
        <begin position="680"/>
        <end position="757"/>
    </location>
</feature>
<feature type="transmembrane region" description="Helical" evidence="13">
    <location>
        <begin position="1011"/>
        <end position="1035"/>
    </location>
</feature>
<dbReference type="FunFam" id="3.40.50.300:FF:000205">
    <property type="entry name" value="ABC transporter B family member 4"/>
    <property type="match status" value="1"/>
</dbReference>
<feature type="domain" description="ABC transmembrane type-1" evidence="15">
    <location>
        <begin position="1056"/>
        <end position="1223"/>
    </location>
</feature>
<feature type="transmembrane region" description="Helical" evidence="13">
    <location>
        <begin position="1566"/>
        <end position="1589"/>
    </location>
</feature>
<dbReference type="InterPro" id="IPR027417">
    <property type="entry name" value="P-loop_NTPase"/>
</dbReference>
<evidence type="ECO:0000313" key="16">
    <source>
        <dbReference type="EMBL" id="CAI0418935.1"/>
    </source>
</evidence>
<feature type="compositionally biased region" description="Polar residues" evidence="12">
    <location>
        <begin position="747"/>
        <end position="757"/>
    </location>
</feature>
<feature type="transmembrane region" description="Helical" evidence="13">
    <location>
        <begin position="1081"/>
        <end position="1105"/>
    </location>
</feature>
<feature type="domain" description="ABC transmembrane type-1" evidence="15">
    <location>
        <begin position="1570"/>
        <end position="1856"/>
    </location>
</feature>
<dbReference type="GO" id="GO:0015421">
    <property type="term" value="F:ABC-type oligopeptide transporter activity"/>
    <property type="evidence" value="ECO:0007669"/>
    <property type="project" value="TreeGrafter"/>
</dbReference>
<dbReference type="FunFam" id="3.40.50.300:FF:000066">
    <property type="entry name" value="ABC transporter B family member 1"/>
    <property type="match status" value="1"/>
</dbReference>
<feature type="transmembrane region" description="Helical" evidence="13">
    <location>
        <begin position="1690"/>
        <end position="1710"/>
    </location>
</feature>
<evidence type="ECO:0000256" key="12">
    <source>
        <dbReference type="SAM" id="MobiDB-lite"/>
    </source>
</evidence>
<feature type="compositionally biased region" description="Basic and acidic residues" evidence="12">
    <location>
        <begin position="441"/>
        <end position="461"/>
    </location>
</feature>
<proteinExistence type="inferred from homology"/>
<reference evidence="16" key="1">
    <citation type="submission" date="2022-08" db="EMBL/GenBank/DDBJ databases">
        <authorList>
            <person name="Gutierrez-Valencia J."/>
        </authorList>
    </citation>
    <scope>NUCLEOTIDE SEQUENCE</scope>
</reference>
<organism evidence="16 17">
    <name type="scientific">Linum tenue</name>
    <dbReference type="NCBI Taxonomy" id="586396"/>
    <lineage>
        <taxon>Eukaryota</taxon>
        <taxon>Viridiplantae</taxon>
        <taxon>Streptophyta</taxon>
        <taxon>Embryophyta</taxon>
        <taxon>Tracheophyta</taxon>
        <taxon>Spermatophyta</taxon>
        <taxon>Magnoliopsida</taxon>
        <taxon>eudicotyledons</taxon>
        <taxon>Gunneridae</taxon>
        <taxon>Pentapetalae</taxon>
        <taxon>rosids</taxon>
        <taxon>fabids</taxon>
        <taxon>Malpighiales</taxon>
        <taxon>Linaceae</taxon>
        <taxon>Linum</taxon>
    </lineage>
</organism>